<evidence type="ECO:0000256" key="1">
    <source>
        <dbReference type="SAM" id="MobiDB-lite"/>
    </source>
</evidence>
<feature type="non-terminal residue" evidence="2">
    <location>
        <position position="103"/>
    </location>
</feature>
<name>A0A392S2C5_9FABA</name>
<dbReference type="EMBL" id="LXQA010301244">
    <property type="protein sequence ID" value="MCI42170.1"/>
    <property type="molecule type" value="Genomic_DNA"/>
</dbReference>
<reference evidence="2 3" key="1">
    <citation type="journal article" date="2018" name="Front. Plant Sci.">
        <title>Red Clover (Trifolium pratense) and Zigzag Clover (T. medium) - A Picture of Genomic Similarities and Differences.</title>
        <authorList>
            <person name="Dluhosova J."/>
            <person name="Istvanek J."/>
            <person name="Nedelnik J."/>
            <person name="Repkova J."/>
        </authorList>
    </citation>
    <scope>NUCLEOTIDE SEQUENCE [LARGE SCALE GENOMIC DNA]</scope>
    <source>
        <strain evidence="3">cv. 10/8</strain>
        <tissue evidence="2">Leaf</tissue>
    </source>
</reference>
<dbReference type="AlphaFoldDB" id="A0A392S2C5"/>
<keyword evidence="3" id="KW-1185">Reference proteome</keyword>
<feature type="compositionally biased region" description="Basic and acidic residues" evidence="1">
    <location>
        <begin position="19"/>
        <end position="53"/>
    </location>
</feature>
<comment type="caution">
    <text evidence="2">The sequence shown here is derived from an EMBL/GenBank/DDBJ whole genome shotgun (WGS) entry which is preliminary data.</text>
</comment>
<evidence type="ECO:0000313" key="2">
    <source>
        <dbReference type="EMBL" id="MCI42170.1"/>
    </source>
</evidence>
<evidence type="ECO:0000313" key="3">
    <source>
        <dbReference type="Proteomes" id="UP000265520"/>
    </source>
</evidence>
<protein>
    <submittedName>
        <fullName evidence="2">Uncharacterized protein</fullName>
    </submittedName>
</protein>
<sequence length="103" mass="11757">MVHPAPTVDLYKPKKRKSSTKEGKKEVKKEAKKESKKGVQKEVKPEPKEVKKDVSKKRKSEGVVVDETDSRTKRKHEKTTEGDNLETDSDDGKTLAQRLKLRT</sequence>
<accession>A0A392S2C5</accession>
<organism evidence="2 3">
    <name type="scientific">Trifolium medium</name>
    <dbReference type="NCBI Taxonomy" id="97028"/>
    <lineage>
        <taxon>Eukaryota</taxon>
        <taxon>Viridiplantae</taxon>
        <taxon>Streptophyta</taxon>
        <taxon>Embryophyta</taxon>
        <taxon>Tracheophyta</taxon>
        <taxon>Spermatophyta</taxon>
        <taxon>Magnoliopsida</taxon>
        <taxon>eudicotyledons</taxon>
        <taxon>Gunneridae</taxon>
        <taxon>Pentapetalae</taxon>
        <taxon>rosids</taxon>
        <taxon>fabids</taxon>
        <taxon>Fabales</taxon>
        <taxon>Fabaceae</taxon>
        <taxon>Papilionoideae</taxon>
        <taxon>50 kb inversion clade</taxon>
        <taxon>NPAAA clade</taxon>
        <taxon>Hologalegina</taxon>
        <taxon>IRL clade</taxon>
        <taxon>Trifolieae</taxon>
        <taxon>Trifolium</taxon>
    </lineage>
</organism>
<feature type="region of interest" description="Disordered" evidence="1">
    <location>
        <begin position="1"/>
        <end position="103"/>
    </location>
</feature>
<dbReference type="Proteomes" id="UP000265520">
    <property type="component" value="Unassembled WGS sequence"/>
</dbReference>
<proteinExistence type="predicted"/>